<accession>A0A8S5NEU0</accession>
<protein>
    <submittedName>
        <fullName evidence="1">Tail sheath tube</fullName>
    </submittedName>
</protein>
<sequence length="488" mass="54225">MYKHGIEVTELATRYEDPLATRFGVQVVVGTAPVFKVDDPDSAVNRAVRVSSMDEAEKYLGYSDEWEKFSLCASMKASFGLTNVYPVIFINVLDPAKHKKTNDLKEYPVTDHQITLEPSYVLKGSVAIKKKDSPGTVYEADKDYILKYDDQDRLKAVFLSSGTAYEETNVTVECDSLDPEAVTEEEIIGAYDEDAGKESGLEVIRTIYPLYGIVGALLLAPGWSTRANVAAALQEKCRSVNGVFRCECVLDLDTKKAKKYTECKALKDKDGYTGESAIVLWPAVRVDGKVMPYSAVYAAMASYITATNGDVPYLYPSNKLLNIEAAVLDDGKMTEVTLDQIQAAYLNGDGIVTVIHDSGLKSWGNNCACYPEVTDMKERWIACRRMFTYVANYFILNYLSELDEPMNKNKIDDIVNSFNIWGNSLVSRGMCAGLRAEYRAQDNTSNDLLNGKLKVRFFIAPFTPLEYIEAATEFDVKTLQASILGEEA</sequence>
<proteinExistence type="predicted"/>
<evidence type="ECO:0000313" key="1">
    <source>
        <dbReference type="EMBL" id="DAD93161.1"/>
    </source>
</evidence>
<reference evidence="1" key="1">
    <citation type="journal article" date="2021" name="Proc. Natl. Acad. Sci. U.S.A.">
        <title>A Catalog of Tens of Thousands of Viruses from Human Metagenomes Reveals Hidden Associations with Chronic Diseases.</title>
        <authorList>
            <person name="Tisza M.J."/>
            <person name="Buck C.B."/>
        </authorList>
    </citation>
    <scope>NUCLEOTIDE SEQUENCE</scope>
    <source>
        <strain evidence="1">CtUJJ3</strain>
    </source>
</reference>
<organism evidence="1">
    <name type="scientific">Caudovirales sp. ctUJJ3</name>
    <dbReference type="NCBI Taxonomy" id="2826777"/>
    <lineage>
        <taxon>Viruses</taxon>
        <taxon>Duplodnaviria</taxon>
        <taxon>Heunggongvirae</taxon>
        <taxon>Uroviricota</taxon>
        <taxon>Caudoviricetes</taxon>
    </lineage>
</organism>
<dbReference type="PANTHER" id="PTHR35861:SF2">
    <property type="entry name" value="FELS-2 PROPHAGE PROTEIN"/>
    <property type="match status" value="1"/>
</dbReference>
<dbReference type="PANTHER" id="PTHR35861">
    <property type="match status" value="1"/>
</dbReference>
<name>A0A8S5NEU0_9CAUD</name>
<dbReference type="EMBL" id="BK015154">
    <property type="protein sequence ID" value="DAD93161.1"/>
    <property type="molecule type" value="Genomic_DNA"/>
</dbReference>
<dbReference type="InterPro" id="IPR052042">
    <property type="entry name" value="Tail_sheath_structural"/>
</dbReference>